<accession>H2Z1B8</accession>
<name>H2Z1B8_CIOSA</name>
<dbReference type="AlphaFoldDB" id="H2Z1B8"/>
<reference evidence="2" key="2">
    <citation type="submission" date="2025-08" db="UniProtKB">
        <authorList>
            <consortium name="Ensembl"/>
        </authorList>
    </citation>
    <scope>IDENTIFICATION</scope>
</reference>
<evidence type="ECO:0000313" key="2">
    <source>
        <dbReference type="Ensembl" id="ENSCSAVP00000011380.1"/>
    </source>
</evidence>
<dbReference type="Proteomes" id="UP000007875">
    <property type="component" value="Unassembled WGS sequence"/>
</dbReference>
<sequence>MCPALKEWAYCNQICLNNGTFATIHTGNTTGHGCLCCGIYSGSCCEIKSAIFMPTQINVYYKTLSVHWNFHHPHYGFHGDQAQDPNEDGKPKEEEMIILNENDRQEDMKTNQNHDEEQQLMEEAIRNEEQQLMEELAKNEDKDD</sequence>
<feature type="region of interest" description="Disordered" evidence="1">
    <location>
        <begin position="101"/>
        <end position="120"/>
    </location>
</feature>
<proteinExistence type="predicted"/>
<dbReference type="InParanoid" id="H2Z1B8"/>
<organism evidence="2 3">
    <name type="scientific">Ciona savignyi</name>
    <name type="common">Pacific transparent sea squirt</name>
    <dbReference type="NCBI Taxonomy" id="51511"/>
    <lineage>
        <taxon>Eukaryota</taxon>
        <taxon>Metazoa</taxon>
        <taxon>Chordata</taxon>
        <taxon>Tunicata</taxon>
        <taxon>Ascidiacea</taxon>
        <taxon>Phlebobranchia</taxon>
        <taxon>Cionidae</taxon>
        <taxon>Ciona</taxon>
    </lineage>
</organism>
<dbReference type="GeneTree" id="ENSGT00940000173626"/>
<evidence type="ECO:0000256" key="1">
    <source>
        <dbReference type="SAM" id="MobiDB-lite"/>
    </source>
</evidence>
<dbReference type="HOGENOM" id="CLU_1795803_0_0_1"/>
<reference evidence="3" key="1">
    <citation type="submission" date="2003-08" db="EMBL/GenBank/DDBJ databases">
        <authorList>
            <person name="Birren B."/>
            <person name="Nusbaum C."/>
            <person name="Abebe A."/>
            <person name="Abouelleil A."/>
            <person name="Adekoya E."/>
            <person name="Ait-zahra M."/>
            <person name="Allen N."/>
            <person name="Allen T."/>
            <person name="An P."/>
            <person name="Anderson M."/>
            <person name="Anderson S."/>
            <person name="Arachchi H."/>
            <person name="Armbruster J."/>
            <person name="Bachantsang P."/>
            <person name="Baldwin J."/>
            <person name="Barry A."/>
            <person name="Bayul T."/>
            <person name="Blitshsteyn B."/>
            <person name="Bloom T."/>
            <person name="Blye J."/>
            <person name="Boguslavskiy L."/>
            <person name="Borowsky M."/>
            <person name="Boukhgalter B."/>
            <person name="Brunache A."/>
            <person name="Butler J."/>
            <person name="Calixte N."/>
            <person name="Calvo S."/>
            <person name="Camarata J."/>
            <person name="Campo K."/>
            <person name="Chang J."/>
            <person name="Cheshatsang Y."/>
            <person name="Citroen M."/>
            <person name="Collymore A."/>
            <person name="Considine T."/>
            <person name="Cook A."/>
            <person name="Cooke P."/>
            <person name="Corum B."/>
            <person name="Cuomo C."/>
            <person name="David R."/>
            <person name="Dawoe T."/>
            <person name="Degray S."/>
            <person name="Dodge S."/>
            <person name="Dooley K."/>
            <person name="Dorje P."/>
            <person name="Dorjee K."/>
            <person name="Dorris L."/>
            <person name="Duffey N."/>
            <person name="Dupes A."/>
            <person name="Elkins T."/>
            <person name="Engels R."/>
            <person name="Erickson J."/>
            <person name="Farina A."/>
            <person name="Faro S."/>
            <person name="Ferreira P."/>
            <person name="Fischer H."/>
            <person name="Fitzgerald M."/>
            <person name="Foley K."/>
            <person name="Gage D."/>
            <person name="Galagan J."/>
            <person name="Gearin G."/>
            <person name="Gnerre S."/>
            <person name="Gnirke A."/>
            <person name="Goyette A."/>
            <person name="Graham J."/>
            <person name="Grandbois E."/>
            <person name="Gyaltsen K."/>
            <person name="Hafez N."/>
            <person name="Hagopian D."/>
            <person name="Hagos B."/>
            <person name="Hall J."/>
            <person name="Hatcher B."/>
            <person name="Heller A."/>
            <person name="Higgins H."/>
            <person name="Honan T."/>
            <person name="Horn A."/>
            <person name="Houde N."/>
            <person name="Hughes L."/>
            <person name="Hulme W."/>
            <person name="Husby E."/>
            <person name="Iliev I."/>
            <person name="Jaffe D."/>
            <person name="Jones C."/>
            <person name="Kamal M."/>
            <person name="Kamat A."/>
            <person name="Kamvysselis M."/>
            <person name="Karlsson E."/>
            <person name="Kells C."/>
            <person name="Kieu A."/>
            <person name="Kisner P."/>
            <person name="Kodira C."/>
            <person name="Kulbokas E."/>
            <person name="Labutti K."/>
            <person name="Lama D."/>
            <person name="Landers T."/>
            <person name="Leger J."/>
            <person name="Levine S."/>
            <person name="Lewis D."/>
            <person name="Lewis T."/>
            <person name="Lindblad-toh K."/>
            <person name="Liu X."/>
            <person name="Lokyitsang T."/>
            <person name="Lokyitsang Y."/>
            <person name="Lucien O."/>
            <person name="Lui A."/>
            <person name="Ma L.J."/>
            <person name="Mabbitt R."/>
            <person name="Macdonald J."/>
            <person name="Maclean C."/>
            <person name="Major J."/>
            <person name="Manning J."/>
            <person name="Marabella R."/>
            <person name="Maru K."/>
            <person name="Matthews C."/>
            <person name="Mauceli E."/>
            <person name="Mccarthy M."/>
            <person name="Mcdonough S."/>
            <person name="Mcghee T."/>
            <person name="Meldrim J."/>
            <person name="Meneus L."/>
            <person name="Mesirov J."/>
            <person name="Mihalev A."/>
            <person name="Mihova T."/>
            <person name="Mikkelsen T."/>
            <person name="Mlenga V."/>
            <person name="Moru K."/>
            <person name="Mozes J."/>
            <person name="Mulrain L."/>
            <person name="Munson G."/>
            <person name="Naylor J."/>
            <person name="Newes C."/>
            <person name="Nguyen C."/>
            <person name="Nguyen N."/>
            <person name="Nguyen T."/>
            <person name="Nicol R."/>
            <person name="Nielsen C."/>
            <person name="Nizzari M."/>
            <person name="Norbu C."/>
            <person name="Norbu N."/>
            <person name="O'donnell P."/>
            <person name="Okoawo O."/>
            <person name="O'leary S."/>
            <person name="Omotosho B."/>
            <person name="O'neill K."/>
            <person name="Osman S."/>
            <person name="Parker S."/>
            <person name="Perrin D."/>
            <person name="Phunkhang P."/>
            <person name="Piqani B."/>
            <person name="Purcell S."/>
            <person name="Rachupka T."/>
            <person name="Ramasamy U."/>
            <person name="Rameau R."/>
            <person name="Ray V."/>
            <person name="Raymond C."/>
            <person name="Retta R."/>
            <person name="Richardson S."/>
            <person name="Rise C."/>
            <person name="Rodriguez J."/>
            <person name="Rogers J."/>
            <person name="Rogov P."/>
            <person name="Rutman M."/>
            <person name="Schupbach R."/>
            <person name="Seaman C."/>
            <person name="Settipalli S."/>
            <person name="Sharpe T."/>
            <person name="Sheridan J."/>
            <person name="Sherpa N."/>
            <person name="Shi J."/>
            <person name="Smirnov S."/>
            <person name="Smith C."/>
            <person name="Sougnez C."/>
            <person name="Spencer B."/>
            <person name="Stalker J."/>
            <person name="Stange-thomann N."/>
            <person name="Stavropoulos S."/>
            <person name="Stetson K."/>
            <person name="Stone C."/>
            <person name="Stone S."/>
            <person name="Stubbs M."/>
            <person name="Talamas J."/>
            <person name="Tchuinga P."/>
            <person name="Tenzing P."/>
            <person name="Tesfaye S."/>
            <person name="Theodore J."/>
            <person name="Thoulutsang Y."/>
            <person name="Topham K."/>
            <person name="Towey S."/>
            <person name="Tsamla T."/>
            <person name="Tsomo N."/>
            <person name="Vallee D."/>
            <person name="Vassiliev H."/>
            <person name="Venkataraman V."/>
            <person name="Vinson J."/>
            <person name="Vo A."/>
            <person name="Wade C."/>
            <person name="Wang S."/>
            <person name="Wangchuk T."/>
            <person name="Wangdi T."/>
            <person name="Whittaker C."/>
            <person name="Wilkinson J."/>
            <person name="Wu Y."/>
            <person name="Wyman D."/>
            <person name="Yadav S."/>
            <person name="Yang S."/>
            <person name="Yang X."/>
            <person name="Yeager S."/>
            <person name="Yee E."/>
            <person name="Young G."/>
            <person name="Zainoun J."/>
            <person name="Zembeck L."/>
            <person name="Zimmer A."/>
            <person name="Zody M."/>
            <person name="Lander E."/>
        </authorList>
    </citation>
    <scope>NUCLEOTIDE SEQUENCE [LARGE SCALE GENOMIC DNA]</scope>
</reference>
<evidence type="ECO:0000313" key="3">
    <source>
        <dbReference type="Proteomes" id="UP000007875"/>
    </source>
</evidence>
<dbReference type="Ensembl" id="ENSCSAVT00000011513.1">
    <property type="protein sequence ID" value="ENSCSAVP00000011380.1"/>
    <property type="gene ID" value="ENSCSAVG00000006655.1"/>
</dbReference>
<keyword evidence="3" id="KW-1185">Reference proteome</keyword>
<reference evidence="2" key="3">
    <citation type="submission" date="2025-09" db="UniProtKB">
        <authorList>
            <consortium name="Ensembl"/>
        </authorList>
    </citation>
    <scope>IDENTIFICATION</scope>
</reference>
<protein>
    <submittedName>
        <fullName evidence="2">Uncharacterized protein</fullName>
    </submittedName>
</protein>